<dbReference type="Proteomes" id="UP000326950">
    <property type="component" value="Unassembled WGS sequence"/>
</dbReference>
<dbReference type="EMBL" id="ML738676">
    <property type="protein sequence ID" value="KAE8159358.1"/>
    <property type="molecule type" value="Genomic_DNA"/>
</dbReference>
<dbReference type="AlphaFoldDB" id="A0A5N6UL51"/>
<sequence length="148" mass="16622">MAGSVYHRATSTTRLELPYLYVCMHAVLTAYYMSCGTKAQLQTKQFASPMTHPTYIYCLSNNREVQCIPQWKCYCGTRSMGATHPETQGSRRRSSASPKKCPLFTFALIRKAHDSPIILSHEITHKLASSIECVAVVHRLNDGTSSYK</sequence>
<protein>
    <submittedName>
        <fullName evidence="1">Uncharacterized protein</fullName>
    </submittedName>
</protein>
<name>A0A5N6UL51_ASPTM</name>
<gene>
    <name evidence="1" type="ORF">BDV40DRAFT_242351</name>
</gene>
<proteinExistence type="predicted"/>
<keyword evidence="2" id="KW-1185">Reference proteome</keyword>
<reference evidence="1 2" key="1">
    <citation type="submission" date="2019-04" db="EMBL/GenBank/DDBJ databases">
        <title>Friends and foes A comparative genomics study of 23 Aspergillus species from section Flavi.</title>
        <authorList>
            <consortium name="DOE Joint Genome Institute"/>
            <person name="Kjaerbolling I."/>
            <person name="Vesth T."/>
            <person name="Frisvad J.C."/>
            <person name="Nybo J.L."/>
            <person name="Theobald S."/>
            <person name="Kildgaard S."/>
            <person name="Isbrandt T."/>
            <person name="Kuo A."/>
            <person name="Sato A."/>
            <person name="Lyhne E.K."/>
            <person name="Kogle M.E."/>
            <person name="Wiebenga A."/>
            <person name="Kun R.S."/>
            <person name="Lubbers R.J."/>
            <person name="Makela M.R."/>
            <person name="Barry K."/>
            <person name="Chovatia M."/>
            <person name="Clum A."/>
            <person name="Daum C."/>
            <person name="Haridas S."/>
            <person name="He G."/>
            <person name="LaButti K."/>
            <person name="Lipzen A."/>
            <person name="Mondo S."/>
            <person name="Riley R."/>
            <person name="Salamov A."/>
            <person name="Simmons B.A."/>
            <person name="Magnuson J.K."/>
            <person name="Henrissat B."/>
            <person name="Mortensen U.H."/>
            <person name="Larsen T.O."/>
            <person name="Devries R.P."/>
            <person name="Grigoriev I.V."/>
            <person name="Machida M."/>
            <person name="Baker S.E."/>
            <person name="Andersen M.R."/>
        </authorList>
    </citation>
    <scope>NUCLEOTIDE SEQUENCE [LARGE SCALE GENOMIC DNA]</scope>
    <source>
        <strain evidence="1 2">CBS 117626</strain>
    </source>
</reference>
<evidence type="ECO:0000313" key="1">
    <source>
        <dbReference type="EMBL" id="KAE8159358.1"/>
    </source>
</evidence>
<evidence type="ECO:0000313" key="2">
    <source>
        <dbReference type="Proteomes" id="UP000326950"/>
    </source>
</evidence>
<accession>A0A5N6UL51</accession>
<organism evidence="1 2">
    <name type="scientific">Aspergillus tamarii</name>
    <dbReference type="NCBI Taxonomy" id="41984"/>
    <lineage>
        <taxon>Eukaryota</taxon>
        <taxon>Fungi</taxon>
        <taxon>Dikarya</taxon>
        <taxon>Ascomycota</taxon>
        <taxon>Pezizomycotina</taxon>
        <taxon>Eurotiomycetes</taxon>
        <taxon>Eurotiomycetidae</taxon>
        <taxon>Eurotiales</taxon>
        <taxon>Aspergillaceae</taxon>
        <taxon>Aspergillus</taxon>
        <taxon>Aspergillus subgen. Circumdati</taxon>
    </lineage>
</organism>